<dbReference type="OrthoDB" id="8859549at2"/>
<evidence type="ECO:0000259" key="2">
    <source>
        <dbReference type="Pfam" id="PF01337"/>
    </source>
</evidence>
<protein>
    <recommendedName>
        <fullName evidence="2">Barstar (barnase inhibitor) domain-containing protein</fullName>
    </recommendedName>
</protein>
<dbReference type="EMBL" id="BSRX01000025">
    <property type="protein sequence ID" value="GLW56249.1"/>
    <property type="molecule type" value="Genomic_DNA"/>
</dbReference>
<comment type="caution">
    <text evidence="3">The sequence shown here is derived from an EMBL/GenBank/DDBJ whole genome shotgun (WGS) entry which is preliminary data.</text>
</comment>
<reference evidence="3" key="1">
    <citation type="submission" date="2023-02" db="EMBL/GenBank/DDBJ databases">
        <title>Kitasatospora phosalacinea NBRC 14362.</title>
        <authorList>
            <person name="Ichikawa N."/>
            <person name="Sato H."/>
            <person name="Tonouchi N."/>
        </authorList>
    </citation>
    <scope>NUCLEOTIDE SEQUENCE</scope>
    <source>
        <strain evidence="3">NBRC 14362</strain>
    </source>
</reference>
<dbReference type="InterPro" id="IPR000468">
    <property type="entry name" value="Barstar"/>
</dbReference>
<gene>
    <name evidence="3" type="ORF">Kpho01_42600</name>
</gene>
<evidence type="ECO:0000313" key="4">
    <source>
        <dbReference type="Proteomes" id="UP001165143"/>
    </source>
</evidence>
<dbReference type="Proteomes" id="UP001165143">
    <property type="component" value="Unassembled WGS sequence"/>
</dbReference>
<organism evidence="3 4">
    <name type="scientific">Kitasatospora phosalacinea</name>
    <dbReference type="NCBI Taxonomy" id="2065"/>
    <lineage>
        <taxon>Bacteria</taxon>
        <taxon>Bacillati</taxon>
        <taxon>Actinomycetota</taxon>
        <taxon>Actinomycetes</taxon>
        <taxon>Kitasatosporales</taxon>
        <taxon>Streptomycetaceae</taxon>
        <taxon>Kitasatospora</taxon>
    </lineage>
</organism>
<name>A0A9W6UPQ7_9ACTN</name>
<proteinExistence type="inferred from homology"/>
<dbReference type="SUPFAM" id="SSF52038">
    <property type="entry name" value="Barstar-related"/>
    <property type="match status" value="1"/>
</dbReference>
<evidence type="ECO:0000256" key="1">
    <source>
        <dbReference type="ARBA" id="ARBA00006845"/>
    </source>
</evidence>
<comment type="similarity">
    <text evidence="1">Belongs to the barstar family.</text>
</comment>
<accession>A0A9W6UPQ7</accession>
<evidence type="ECO:0000313" key="3">
    <source>
        <dbReference type="EMBL" id="GLW56249.1"/>
    </source>
</evidence>
<dbReference type="Gene3D" id="3.30.370.10">
    <property type="entry name" value="Barstar-like"/>
    <property type="match status" value="1"/>
</dbReference>
<dbReference type="Pfam" id="PF01337">
    <property type="entry name" value="Barstar"/>
    <property type="match status" value="1"/>
</dbReference>
<sequence>MSDQVWVDHVRAEDHARWERAFPVRYLVVGEAEDEGGGELLLGRCAAVEGLFADPPPPPREVLVMRGCAPGVVAGWVGAAWIEGRTGSGRSHWWELLDAEVLAVGPHAADPALVDVVVGAAIGAVDAFRLAQHPCERFELTTSRPTDELLAACSEVTGLLVDREPPRPLPVRLVGCELAEALRARLAAGHRNWPAYTELWALDDGGRVLDRVSTGLAVERTGPSVLGGGLLDVQLSVSPEQLPGSAARGVWRSWQAGPPQRPGSWRGLSTAAKEAWQSLALYLREPGPDRSGGEYHLDGRGVEDGTGLHCALGEAVNGPGGYYGREWNGLRDCLGGGFGVVPPFTLHWHDFAATERELAAERDPATGLGYPEELARMLEQHGVTVVRA</sequence>
<dbReference type="AlphaFoldDB" id="A0A9W6UPQ7"/>
<dbReference type="RefSeq" id="WP_051776799.1">
    <property type="nucleotide sequence ID" value="NZ_BSRX01000025.1"/>
</dbReference>
<feature type="domain" description="Barstar (barnase inhibitor)" evidence="2">
    <location>
        <begin position="296"/>
        <end position="363"/>
    </location>
</feature>
<dbReference type="InterPro" id="IPR035905">
    <property type="entry name" value="Barstar-like_sf"/>
</dbReference>